<protein>
    <submittedName>
        <fullName evidence="1">15547_t:CDS:1</fullName>
    </submittedName>
</protein>
<evidence type="ECO:0000313" key="1">
    <source>
        <dbReference type="EMBL" id="CAG8680511.1"/>
    </source>
</evidence>
<sequence>WNMDDYLYWNCDVEKCEYWDLDVEFATSTEIAKGTEWIRVGFQSVALKTINNPIDPIPDLLKEIESNIE</sequence>
<dbReference type="Proteomes" id="UP000789920">
    <property type="component" value="Unassembled WGS sequence"/>
</dbReference>
<name>A0ACA9NWA9_9GLOM</name>
<comment type="caution">
    <text evidence="1">The sequence shown here is derived from an EMBL/GenBank/DDBJ whole genome shotgun (WGS) entry which is preliminary data.</text>
</comment>
<feature type="non-terminal residue" evidence="1">
    <location>
        <position position="1"/>
    </location>
</feature>
<gene>
    <name evidence="1" type="ORF">RPERSI_LOCUS9094</name>
</gene>
<evidence type="ECO:0000313" key="2">
    <source>
        <dbReference type="Proteomes" id="UP000789920"/>
    </source>
</evidence>
<feature type="non-terminal residue" evidence="1">
    <location>
        <position position="69"/>
    </location>
</feature>
<keyword evidence="2" id="KW-1185">Reference proteome</keyword>
<accession>A0ACA9NWA9</accession>
<reference evidence="1" key="1">
    <citation type="submission" date="2021-06" db="EMBL/GenBank/DDBJ databases">
        <authorList>
            <person name="Kallberg Y."/>
            <person name="Tangrot J."/>
            <person name="Rosling A."/>
        </authorList>
    </citation>
    <scope>NUCLEOTIDE SEQUENCE</scope>
    <source>
        <strain evidence="1">MA461A</strain>
    </source>
</reference>
<organism evidence="1 2">
    <name type="scientific">Racocetra persica</name>
    <dbReference type="NCBI Taxonomy" id="160502"/>
    <lineage>
        <taxon>Eukaryota</taxon>
        <taxon>Fungi</taxon>
        <taxon>Fungi incertae sedis</taxon>
        <taxon>Mucoromycota</taxon>
        <taxon>Glomeromycotina</taxon>
        <taxon>Glomeromycetes</taxon>
        <taxon>Diversisporales</taxon>
        <taxon>Gigasporaceae</taxon>
        <taxon>Racocetra</taxon>
    </lineage>
</organism>
<dbReference type="EMBL" id="CAJVQC010016878">
    <property type="protein sequence ID" value="CAG8680511.1"/>
    <property type="molecule type" value="Genomic_DNA"/>
</dbReference>
<proteinExistence type="predicted"/>